<dbReference type="PANTHER" id="PTHR33371">
    <property type="entry name" value="INTERMEMBRANE PHOSPHOLIPID TRANSPORT SYSTEM BINDING PROTEIN MLAD-RELATED"/>
    <property type="match status" value="1"/>
</dbReference>
<dbReference type="AlphaFoldDB" id="A0A9X3ACT1"/>
<accession>A0A9X3ACT1</accession>
<evidence type="ECO:0000313" key="4">
    <source>
        <dbReference type="EMBL" id="MCS7475397.1"/>
    </source>
</evidence>
<dbReference type="Pfam" id="PF02470">
    <property type="entry name" value="MlaD"/>
    <property type="match status" value="1"/>
</dbReference>
<evidence type="ECO:0000256" key="1">
    <source>
        <dbReference type="SAM" id="MobiDB-lite"/>
    </source>
</evidence>
<dbReference type="InterPro" id="IPR024516">
    <property type="entry name" value="Mce_C"/>
</dbReference>
<evidence type="ECO:0000259" key="3">
    <source>
        <dbReference type="Pfam" id="PF11887"/>
    </source>
</evidence>
<dbReference type="GO" id="GO:0005576">
    <property type="term" value="C:extracellular region"/>
    <property type="evidence" value="ECO:0007669"/>
    <property type="project" value="TreeGrafter"/>
</dbReference>
<reference evidence="4" key="1">
    <citation type="submission" date="2022-08" db="EMBL/GenBank/DDBJ databases">
        <authorList>
            <person name="Tistechok S."/>
            <person name="Samborskyy M."/>
            <person name="Roman I."/>
        </authorList>
    </citation>
    <scope>NUCLEOTIDE SEQUENCE</scope>
    <source>
        <strain evidence="4">DSM 103496</strain>
    </source>
</reference>
<dbReference type="PANTHER" id="PTHR33371:SF19">
    <property type="entry name" value="MCE-FAMILY PROTEIN MCE4A"/>
    <property type="match status" value="1"/>
</dbReference>
<dbReference type="EMBL" id="JANYMP010000001">
    <property type="protein sequence ID" value="MCS7475397.1"/>
    <property type="molecule type" value="Genomic_DNA"/>
</dbReference>
<dbReference type="InterPro" id="IPR003399">
    <property type="entry name" value="Mce/MlaD"/>
</dbReference>
<dbReference type="RefSeq" id="WP_259620917.1">
    <property type="nucleotide sequence ID" value="NZ_JANYMP010000001.1"/>
</dbReference>
<organism evidence="4 5">
    <name type="scientific">Umezawaea endophytica</name>
    <dbReference type="NCBI Taxonomy" id="1654476"/>
    <lineage>
        <taxon>Bacteria</taxon>
        <taxon>Bacillati</taxon>
        <taxon>Actinomycetota</taxon>
        <taxon>Actinomycetes</taxon>
        <taxon>Pseudonocardiales</taxon>
        <taxon>Pseudonocardiaceae</taxon>
        <taxon>Umezawaea</taxon>
    </lineage>
</organism>
<dbReference type="InterPro" id="IPR052336">
    <property type="entry name" value="MlaD_Phospholipid_Transporter"/>
</dbReference>
<dbReference type="Proteomes" id="UP001141259">
    <property type="component" value="Unassembled WGS sequence"/>
</dbReference>
<gene>
    <name evidence="4" type="ORF">NZH93_00910</name>
</gene>
<evidence type="ECO:0000313" key="5">
    <source>
        <dbReference type="Proteomes" id="UP001141259"/>
    </source>
</evidence>
<feature type="domain" description="Mammalian cell entry C-terminal" evidence="3">
    <location>
        <begin position="120"/>
        <end position="341"/>
    </location>
</feature>
<name>A0A9X3ACT1_9PSEU</name>
<dbReference type="Pfam" id="PF11887">
    <property type="entry name" value="Mce4_CUP1"/>
    <property type="match status" value="1"/>
</dbReference>
<sequence length="422" mass="45108">MSTRRRHQALGVVFLLVAALFVSGSIAVYRKVFTSVVLVRLEATGVGSQLQRGADVKIRGVLVGEVRAVRASGGGAVLDLALRPDKVDLIPSNVAARLLPKTLFGERYVALQVPERPSVARLAAGDVIGQDRSSAAIEIDEVLTNLMPLLQAVQPQKLAATLGAMSWALEGRGARLGDTVVRLDRYVAALNESIPDLNADIAALADVADDYADVAPDLLGALADLTTTSRTLVEQRENLLDLYGSLTTTSIDLGNFLLVNRNNVINLSATARPTLELLARYAPEYPCVLKQLADSVDRADFTFGKGTEHPEMGKFTLEITTSRGKYLPGVDTPRYDDKRGPRCYDPVEPPGKFPQYPPGGPVLDGSTKPSSAGAPALANSPQEQELVGLLLAPQVGVMPEEVPSWGALLVGPLYRGTEVELR</sequence>
<dbReference type="NCBIfam" id="TIGR00996">
    <property type="entry name" value="Mtu_fam_mce"/>
    <property type="match status" value="1"/>
</dbReference>
<feature type="domain" description="Mce/MlaD" evidence="2">
    <location>
        <begin position="39"/>
        <end position="112"/>
    </location>
</feature>
<evidence type="ECO:0000259" key="2">
    <source>
        <dbReference type="Pfam" id="PF02470"/>
    </source>
</evidence>
<feature type="region of interest" description="Disordered" evidence="1">
    <location>
        <begin position="348"/>
        <end position="380"/>
    </location>
</feature>
<keyword evidence="5" id="KW-1185">Reference proteome</keyword>
<proteinExistence type="predicted"/>
<dbReference type="InterPro" id="IPR005693">
    <property type="entry name" value="Mce"/>
</dbReference>
<comment type="caution">
    <text evidence="4">The sequence shown here is derived from an EMBL/GenBank/DDBJ whole genome shotgun (WGS) entry which is preliminary data.</text>
</comment>
<feature type="compositionally biased region" description="Pro residues" evidence="1">
    <location>
        <begin position="348"/>
        <end position="360"/>
    </location>
</feature>
<protein>
    <submittedName>
        <fullName evidence="4">MCE family protein</fullName>
    </submittedName>
</protein>
<dbReference type="GO" id="GO:0051701">
    <property type="term" value="P:biological process involved in interaction with host"/>
    <property type="evidence" value="ECO:0007669"/>
    <property type="project" value="TreeGrafter"/>
</dbReference>